<dbReference type="AlphaFoldDB" id="A0A0H2SDE9"/>
<dbReference type="Proteomes" id="UP000053477">
    <property type="component" value="Unassembled WGS sequence"/>
</dbReference>
<organism evidence="2 3">
    <name type="scientific">Schizopora paradoxa</name>
    <dbReference type="NCBI Taxonomy" id="27342"/>
    <lineage>
        <taxon>Eukaryota</taxon>
        <taxon>Fungi</taxon>
        <taxon>Dikarya</taxon>
        <taxon>Basidiomycota</taxon>
        <taxon>Agaricomycotina</taxon>
        <taxon>Agaricomycetes</taxon>
        <taxon>Hymenochaetales</taxon>
        <taxon>Schizoporaceae</taxon>
        <taxon>Schizopora</taxon>
    </lineage>
</organism>
<dbReference type="InParanoid" id="A0A0H2SDE9"/>
<sequence length="228" mass="24816">MATVFTRMRFFTYGSVLALSVVVLGLAANFASKFLPHIHRPYTIFAVIVPTASIVIFTLLLLRSTPLIDLFFCFLIGVGWLTMGAWSTDVIGPVECFSLTGVQPTKNGTMSAQQYCYEMKSIEAFSWANFAILAIAFILLTILGNRAKTMGRYGAWQDSVSELPWFGEYGTPYGQYPQPYGGGYPMMAGQNGQMPYVIQQAPGHSVVIQPQPGGMPMVTQLPGSVGAA</sequence>
<feature type="transmembrane region" description="Helical" evidence="1">
    <location>
        <begin position="124"/>
        <end position="143"/>
    </location>
</feature>
<keyword evidence="3" id="KW-1185">Reference proteome</keyword>
<dbReference type="OrthoDB" id="3264219at2759"/>
<gene>
    <name evidence="2" type="ORF">SCHPADRAFT_287336</name>
</gene>
<evidence type="ECO:0000313" key="2">
    <source>
        <dbReference type="EMBL" id="KLO14971.1"/>
    </source>
</evidence>
<feature type="transmembrane region" description="Helical" evidence="1">
    <location>
        <begin position="12"/>
        <end position="30"/>
    </location>
</feature>
<proteinExistence type="predicted"/>
<evidence type="ECO:0000256" key="1">
    <source>
        <dbReference type="SAM" id="Phobius"/>
    </source>
</evidence>
<feature type="transmembrane region" description="Helical" evidence="1">
    <location>
        <begin position="67"/>
        <end position="86"/>
    </location>
</feature>
<dbReference type="STRING" id="27342.A0A0H2SDE9"/>
<keyword evidence="1" id="KW-1133">Transmembrane helix</keyword>
<dbReference type="EMBL" id="KQ085936">
    <property type="protein sequence ID" value="KLO14971.1"/>
    <property type="molecule type" value="Genomic_DNA"/>
</dbReference>
<keyword evidence="1" id="KW-0472">Membrane</keyword>
<name>A0A0H2SDE9_9AGAM</name>
<reference evidence="2 3" key="1">
    <citation type="submission" date="2015-04" db="EMBL/GenBank/DDBJ databases">
        <title>Complete genome sequence of Schizopora paradoxa KUC8140, a cosmopolitan wood degrader in East Asia.</title>
        <authorList>
            <consortium name="DOE Joint Genome Institute"/>
            <person name="Min B."/>
            <person name="Park H."/>
            <person name="Jang Y."/>
            <person name="Kim J.-J."/>
            <person name="Kim K.H."/>
            <person name="Pangilinan J."/>
            <person name="Lipzen A."/>
            <person name="Riley R."/>
            <person name="Grigoriev I.V."/>
            <person name="Spatafora J.W."/>
            <person name="Choi I.-G."/>
        </authorList>
    </citation>
    <scope>NUCLEOTIDE SEQUENCE [LARGE SCALE GENOMIC DNA]</scope>
    <source>
        <strain evidence="2 3">KUC8140</strain>
    </source>
</reference>
<protein>
    <recommendedName>
        <fullName evidence="4">MARVEL domain-containing protein</fullName>
    </recommendedName>
</protein>
<keyword evidence="1" id="KW-0812">Transmembrane</keyword>
<evidence type="ECO:0008006" key="4">
    <source>
        <dbReference type="Google" id="ProtNLM"/>
    </source>
</evidence>
<feature type="transmembrane region" description="Helical" evidence="1">
    <location>
        <begin position="42"/>
        <end position="62"/>
    </location>
</feature>
<evidence type="ECO:0000313" key="3">
    <source>
        <dbReference type="Proteomes" id="UP000053477"/>
    </source>
</evidence>
<accession>A0A0H2SDE9</accession>